<dbReference type="Gene3D" id="2.10.50.10">
    <property type="entry name" value="Tumor Necrosis Factor Receptor, subunit A, domain 2"/>
    <property type="match status" value="2"/>
</dbReference>
<organism>
    <name type="scientific">Branchiostoma floridae</name>
    <name type="common">Florida lancelet</name>
    <name type="synonym">Amphioxus</name>
    <dbReference type="NCBI Taxonomy" id="7739"/>
    <lineage>
        <taxon>Eukaryota</taxon>
        <taxon>Metazoa</taxon>
        <taxon>Chordata</taxon>
        <taxon>Cephalochordata</taxon>
        <taxon>Leptocardii</taxon>
        <taxon>Amphioxiformes</taxon>
        <taxon>Branchiostomatidae</taxon>
        <taxon>Branchiostoma</taxon>
    </lineage>
</organism>
<comment type="caution">
    <text evidence="8">Lacks conserved residue(s) required for the propagation of feature annotation.</text>
</comment>
<dbReference type="Pfam" id="PF00020">
    <property type="entry name" value="TNFR_c6"/>
    <property type="match status" value="1"/>
</dbReference>
<evidence type="ECO:0000259" key="9">
    <source>
        <dbReference type="PROSITE" id="PS50050"/>
    </source>
</evidence>
<feature type="repeat" description="TNFR-Cys" evidence="8">
    <location>
        <begin position="33"/>
        <end position="76"/>
    </location>
</feature>
<dbReference type="SMART" id="SM00208">
    <property type="entry name" value="TNFR"/>
    <property type="match status" value="2"/>
</dbReference>
<accession>C3YR22</accession>
<keyword evidence="6 8" id="KW-1015">Disulfide bond</keyword>
<dbReference type="InterPro" id="IPR001368">
    <property type="entry name" value="TNFR/NGFR_Cys_rich_reg"/>
</dbReference>
<keyword evidence="5" id="KW-0677">Repeat</keyword>
<gene>
    <name evidence="10" type="ORF">BRAFLDRAFT_229334</name>
</gene>
<evidence type="ECO:0000256" key="3">
    <source>
        <dbReference type="ARBA" id="ARBA00022703"/>
    </source>
</evidence>
<keyword evidence="3" id="KW-0053">Apoptosis</keyword>
<evidence type="ECO:0000256" key="1">
    <source>
        <dbReference type="ARBA" id="ARBA00004613"/>
    </source>
</evidence>
<reference evidence="10" key="1">
    <citation type="journal article" date="2008" name="Nature">
        <title>The amphioxus genome and the evolution of the chordate karyotype.</title>
        <authorList>
            <consortium name="US DOE Joint Genome Institute (JGI-PGF)"/>
            <person name="Putnam N.H."/>
            <person name="Butts T."/>
            <person name="Ferrier D.E.K."/>
            <person name="Furlong R.F."/>
            <person name="Hellsten U."/>
            <person name="Kawashima T."/>
            <person name="Robinson-Rechavi M."/>
            <person name="Shoguchi E."/>
            <person name="Terry A."/>
            <person name="Yu J.-K."/>
            <person name="Benito-Gutierrez E.L."/>
            <person name="Dubchak I."/>
            <person name="Garcia-Fernandez J."/>
            <person name="Gibson-Brown J.J."/>
            <person name="Grigoriev I.V."/>
            <person name="Horton A.C."/>
            <person name="de Jong P.J."/>
            <person name="Jurka J."/>
            <person name="Kapitonov V.V."/>
            <person name="Kohara Y."/>
            <person name="Kuroki Y."/>
            <person name="Lindquist E."/>
            <person name="Lucas S."/>
            <person name="Osoegawa K."/>
            <person name="Pennacchio L.A."/>
            <person name="Salamov A.A."/>
            <person name="Satou Y."/>
            <person name="Sauka-Spengler T."/>
            <person name="Schmutz J."/>
            <person name="Shin-I T."/>
            <person name="Toyoda A."/>
            <person name="Bronner-Fraser M."/>
            <person name="Fujiyama A."/>
            <person name="Holland L.Z."/>
            <person name="Holland P.W.H."/>
            <person name="Satoh N."/>
            <person name="Rokhsar D.S."/>
        </authorList>
    </citation>
    <scope>NUCLEOTIDE SEQUENCE [LARGE SCALE GENOMIC DNA]</scope>
    <source>
        <strain evidence="10">S238N-H82</strain>
        <tissue evidence="10">Testes</tissue>
    </source>
</reference>
<protein>
    <recommendedName>
        <fullName evidence="9">TNFR-Cys domain-containing protein</fullName>
    </recommendedName>
</protein>
<dbReference type="PANTHER" id="PTHR23097">
    <property type="entry name" value="TUMOR NECROSIS FACTOR RECEPTOR SUPERFAMILY MEMBER"/>
    <property type="match status" value="1"/>
</dbReference>
<evidence type="ECO:0000256" key="7">
    <source>
        <dbReference type="ARBA" id="ARBA00023180"/>
    </source>
</evidence>
<evidence type="ECO:0000256" key="8">
    <source>
        <dbReference type="PROSITE-ProRule" id="PRU00206"/>
    </source>
</evidence>
<evidence type="ECO:0000256" key="2">
    <source>
        <dbReference type="ARBA" id="ARBA00022525"/>
    </source>
</evidence>
<feature type="disulfide bond" evidence="8">
    <location>
        <begin position="34"/>
        <end position="49"/>
    </location>
</feature>
<dbReference type="AlphaFoldDB" id="C3YR22"/>
<name>C3YR22_BRAFL</name>
<keyword evidence="7" id="KW-0325">Glycoprotein</keyword>
<dbReference type="GO" id="GO:0006915">
    <property type="term" value="P:apoptotic process"/>
    <property type="evidence" value="ECO:0007669"/>
    <property type="project" value="UniProtKB-KW"/>
</dbReference>
<evidence type="ECO:0000256" key="5">
    <source>
        <dbReference type="ARBA" id="ARBA00022737"/>
    </source>
</evidence>
<dbReference type="InParanoid" id="C3YR22"/>
<evidence type="ECO:0000256" key="4">
    <source>
        <dbReference type="ARBA" id="ARBA00022729"/>
    </source>
</evidence>
<dbReference type="InterPro" id="IPR052459">
    <property type="entry name" value="TNFRSF_decoy_receptor"/>
</dbReference>
<keyword evidence="4" id="KW-0732">Signal</keyword>
<dbReference type="GO" id="GO:0005576">
    <property type="term" value="C:extracellular region"/>
    <property type="evidence" value="ECO:0007669"/>
    <property type="project" value="UniProtKB-SubCell"/>
</dbReference>
<dbReference type="PROSITE" id="PS50050">
    <property type="entry name" value="TNFR_NGFR_2"/>
    <property type="match status" value="1"/>
</dbReference>
<feature type="non-terminal residue" evidence="10">
    <location>
        <position position="1"/>
    </location>
</feature>
<sequence>EYPHGHKCCKLCPAGTYVLDTCEQNHDVSTCEGCPPNTFTAFDNGLKECQRCRSACDKQWGEIEISNCTSHHDRECRCKKGTYKYHETCRDHTPCPAGYGVVRKGNYNAWQ</sequence>
<dbReference type="EMBL" id="GG666545">
    <property type="protein sequence ID" value="EEN57264.1"/>
    <property type="molecule type" value="Genomic_DNA"/>
</dbReference>
<comment type="subcellular location">
    <subcellularLocation>
        <location evidence="1">Secreted</location>
    </subcellularLocation>
</comment>
<keyword evidence="2" id="KW-0964">Secreted</keyword>
<evidence type="ECO:0000256" key="6">
    <source>
        <dbReference type="ARBA" id="ARBA00023157"/>
    </source>
</evidence>
<evidence type="ECO:0000313" key="10">
    <source>
        <dbReference type="EMBL" id="EEN57264.1"/>
    </source>
</evidence>
<dbReference type="PANTHER" id="PTHR23097:SF181">
    <property type="entry name" value="CASPASE-8-LIKE"/>
    <property type="match status" value="1"/>
</dbReference>
<dbReference type="SUPFAM" id="SSF57586">
    <property type="entry name" value="TNF receptor-like"/>
    <property type="match status" value="2"/>
</dbReference>
<feature type="domain" description="TNFR-Cys" evidence="9">
    <location>
        <begin position="33"/>
        <end position="76"/>
    </location>
</feature>
<proteinExistence type="predicted"/>